<accession>M3FFI6</accession>
<evidence type="ECO:0000313" key="1">
    <source>
        <dbReference type="EMBL" id="EMG00628.1"/>
    </source>
</evidence>
<dbReference type="BioCyc" id="LBOR1193007:G11KN-2130-MONOMER"/>
<gene>
    <name evidence="1" type="ORF">LEP1GSC123_1957</name>
</gene>
<name>M3FFI6_LEPBO</name>
<proteinExistence type="predicted"/>
<protein>
    <submittedName>
        <fullName evidence="1">Uncharacterized protein</fullName>
    </submittedName>
</protein>
<organism evidence="1 2">
    <name type="scientific">Leptospira borgpetersenii str. 200701203</name>
    <dbReference type="NCBI Taxonomy" id="1193007"/>
    <lineage>
        <taxon>Bacteria</taxon>
        <taxon>Pseudomonadati</taxon>
        <taxon>Spirochaetota</taxon>
        <taxon>Spirochaetia</taxon>
        <taxon>Leptospirales</taxon>
        <taxon>Leptospiraceae</taxon>
        <taxon>Leptospira</taxon>
    </lineage>
</organism>
<evidence type="ECO:0000313" key="2">
    <source>
        <dbReference type="Proteomes" id="UP000011783"/>
    </source>
</evidence>
<dbReference type="Proteomes" id="UP000011783">
    <property type="component" value="Unassembled WGS sequence"/>
</dbReference>
<dbReference type="EMBL" id="AKWO02000043">
    <property type="protein sequence ID" value="EMG00628.1"/>
    <property type="molecule type" value="Genomic_DNA"/>
</dbReference>
<sequence length="60" mass="6900">MKDGPRCVKWKTCHVTDVKYSKKQKTNAKINRTGCLFLNGEKKNAVNPIKRIPINEAKEK</sequence>
<dbReference type="AlphaFoldDB" id="M3FFI6"/>
<reference evidence="1 2" key="1">
    <citation type="submission" date="2013-01" db="EMBL/GenBank/DDBJ databases">
        <authorList>
            <person name="Harkins D.M."/>
            <person name="Durkin A.S."/>
            <person name="Brinkac L.M."/>
            <person name="Haft D.H."/>
            <person name="Selengut J.D."/>
            <person name="Sanka R."/>
            <person name="DePew J."/>
            <person name="Purushe J."/>
            <person name="Picardeau M."/>
            <person name="Werts C."/>
            <person name="Goarant C."/>
            <person name="Vinetz J.M."/>
            <person name="Sutton G.G."/>
            <person name="Nierman W.C."/>
            <person name="Fouts D.E."/>
        </authorList>
    </citation>
    <scope>NUCLEOTIDE SEQUENCE [LARGE SCALE GENOMIC DNA]</scope>
    <source>
        <strain evidence="1 2">200701203</strain>
    </source>
</reference>
<comment type="caution">
    <text evidence="1">The sequence shown here is derived from an EMBL/GenBank/DDBJ whole genome shotgun (WGS) entry which is preliminary data.</text>
</comment>